<dbReference type="Pfam" id="PF13276">
    <property type="entry name" value="HTH_21"/>
    <property type="match status" value="1"/>
</dbReference>
<evidence type="ECO:0000313" key="3">
    <source>
        <dbReference type="Proteomes" id="UP000616608"/>
    </source>
</evidence>
<sequence>MVGEVAIQLVASLRSLMPVKAICIHLGISRFTYYRWKKASIDAKSHQAIERRIGELCHAYKFRYGYRKITALLRQEIAINHKVVQRITQNRVGNIV</sequence>
<comment type="caution">
    <text evidence="2">The sequence shown here is derived from an EMBL/GenBank/DDBJ whole genome shotgun (WGS) entry which is preliminary data.</text>
</comment>
<organism evidence="2 3">
    <name type="scientific">Lysinibacillus alkalisoli</name>
    <dbReference type="NCBI Taxonomy" id="1911548"/>
    <lineage>
        <taxon>Bacteria</taxon>
        <taxon>Bacillati</taxon>
        <taxon>Bacillota</taxon>
        <taxon>Bacilli</taxon>
        <taxon>Bacillales</taxon>
        <taxon>Bacillaceae</taxon>
        <taxon>Lysinibacillus</taxon>
    </lineage>
</organism>
<dbReference type="EMBL" id="BMJT01000005">
    <property type="protein sequence ID" value="GGG23897.1"/>
    <property type="molecule type" value="Genomic_DNA"/>
</dbReference>
<evidence type="ECO:0000259" key="1">
    <source>
        <dbReference type="Pfam" id="PF13276"/>
    </source>
</evidence>
<dbReference type="AlphaFoldDB" id="A0A917LHF4"/>
<reference evidence="2" key="2">
    <citation type="submission" date="2020-09" db="EMBL/GenBank/DDBJ databases">
        <authorList>
            <person name="Sun Q."/>
            <person name="Zhou Y."/>
        </authorList>
    </citation>
    <scope>NUCLEOTIDE SEQUENCE</scope>
    <source>
        <strain evidence="2">CGMCC 1.15760</strain>
    </source>
</reference>
<dbReference type="Proteomes" id="UP000616608">
    <property type="component" value="Unassembled WGS sequence"/>
</dbReference>
<keyword evidence="3" id="KW-1185">Reference proteome</keyword>
<accession>A0A917LHF4</accession>
<evidence type="ECO:0000313" key="2">
    <source>
        <dbReference type="EMBL" id="GGG23897.1"/>
    </source>
</evidence>
<protein>
    <recommendedName>
        <fullName evidence="1">HTH-like domain-containing protein</fullName>
    </recommendedName>
</protein>
<proteinExistence type="predicted"/>
<gene>
    <name evidence="2" type="ORF">GCM10007425_17920</name>
</gene>
<reference evidence="2" key="1">
    <citation type="journal article" date="2014" name="Int. J. Syst. Evol. Microbiol.">
        <title>Complete genome sequence of Corynebacterium casei LMG S-19264T (=DSM 44701T), isolated from a smear-ripened cheese.</title>
        <authorList>
            <consortium name="US DOE Joint Genome Institute (JGI-PGF)"/>
            <person name="Walter F."/>
            <person name="Albersmeier A."/>
            <person name="Kalinowski J."/>
            <person name="Ruckert C."/>
        </authorList>
    </citation>
    <scope>NUCLEOTIDE SEQUENCE</scope>
    <source>
        <strain evidence="2">CGMCC 1.15760</strain>
    </source>
</reference>
<dbReference type="InterPro" id="IPR025948">
    <property type="entry name" value="HTH-like_dom"/>
</dbReference>
<feature type="domain" description="HTH-like" evidence="1">
    <location>
        <begin position="47"/>
        <end position="89"/>
    </location>
</feature>
<name>A0A917LHF4_9BACI</name>